<dbReference type="AlphaFoldDB" id="A0AAV2H332"/>
<dbReference type="EMBL" id="CAXITT010000019">
    <property type="protein sequence ID" value="CAL1527588.1"/>
    <property type="molecule type" value="Genomic_DNA"/>
</dbReference>
<dbReference type="Proteomes" id="UP001497497">
    <property type="component" value="Unassembled WGS sequence"/>
</dbReference>
<comment type="caution">
    <text evidence="1">The sequence shown here is derived from an EMBL/GenBank/DDBJ whole genome shotgun (WGS) entry which is preliminary data.</text>
</comment>
<gene>
    <name evidence="1" type="ORF">GSLYS_00001758001</name>
</gene>
<protein>
    <submittedName>
        <fullName evidence="1">Uncharacterized protein</fullName>
    </submittedName>
</protein>
<evidence type="ECO:0000313" key="2">
    <source>
        <dbReference type="Proteomes" id="UP001497497"/>
    </source>
</evidence>
<name>A0AAV2H332_LYMST</name>
<keyword evidence="2" id="KW-1185">Reference proteome</keyword>
<accession>A0AAV2H332</accession>
<proteinExistence type="predicted"/>
<reference evidence="1 2" key="1">
    <citation type="submission" date="2024-04" db="EMBL/GenBank/DDBJ databases">
        <authorList>
            <consortium name="Genoscope - CEA"/>
            <person name="William W."/>
        </authorList>
    </citation>
    <scope>NUCLEOTIDE SEQUENCE [LARGE SCALE GENOMIC DNA]</scope>
</reference>
<organism evidence="1 2">
    <name type="scientific">Lymnaea stagnalis</name>
    <name type="common">Great pond snail</name>
    <name type="synonym">Helix stagnalis</name>
    <dbReference type="NCBI Taxonomy" id="6523"/>
    <lineage>
        <taxon>Eukaryota</taxon>
        <taxon>Metazoa</taxon>
        <taxon>Spiralia</taxon>
        <taxon>Lophotrochozoa</taxon>
        <taxon>Mollusca</taxon>
        <taxon>Gastropoda</taxon>
        <taxon>Heterobranchia</taxon>
        <taxon>Euthyneura</taxon>
        <taxon>Panpulmonata</taxon>
        <taxon>Hygrophila</taxon>
        <taxon>Lymnaeoidea</taxon>
        <taxon>Lymnaeidae</taxon>
        <taxon>Lymnaea</taxon>
    </lineage>
</organism>
<evidence type="ECO:0000313" key="1">
    <source>
        <dbReference type="EMBL" id="CAL1527588.1"/>
    </source>
</evidence>
<sequence length="148" mass="16450">MSKSDITGLAYICCLDSTDDFIGRLITSDGNQYSIQGNLHQCSGQDHDDHNMDDDHHTCCYDDTTKSVNLSITRLDEESESDHFTIPRVMKSGRDNFSLTSSLVDFSTDQILVGEKADSFIDNYLSQELVGKDCIVCIGEMTLKHAPS</sequence>